<dbReference type="KEGG" id="cmr:Cycma_2414"/>
<gene>
    <name evidence="1" type="ordered locus">Cycma_2414</name>
</gene>
<dbReference type="AlphaFoldDB" id="G0J6V8"/>
<dbReference type="InterPro" id="IPR023296">
    <property type="entry name" value="Glyco_hydro_beta-prop_sf"/>
</dbReference>
<accession>G0J6V8</accession>
<dbReference type="RefSeq" id="WP_014020449.1">
    <property type="nucleotide sequence ID" value="NC_015914.1"/>
</dbReference>
<evidence type="ECO:0000313" key="1">
    <source>
        <dbReference type="EMBL" id="AEL26156.1"/>
    </source>
</evidence>
<evidence type="ECO:0000313" key="2">
    <source>
        <dbReference type="Proteomes" id="UP000001635"/>
    </source>
</evidence>
<reference evidence="2" key="1">
    <citation type="submission" date="2011-07" db="EMBL/GenBank/DDBJ databases">
        <title>The complete genome of Cyclobacterium marinum DSM 745.</title>
        <authorList>
            <person name="Lucas S."/>
            <person name="Han J."/>
            <person name="Lapidus A."/>
            <person name="Bruce D."/>
            <person name="Goodwin L."/>
            <person name="Pitluck S."/>
            <person name="Peters L."/>
            <person name="Kyrpides N."/>
            <person name="Mavromatis K."/>
            <person name="Ivanova N."/>
            <person name="Ovchinnikova G."/>
            <person name="Chertkov O."/>
            <person name="Detter J.C."/>
            <person name="Tapia R."/>
            <person name="Han C."/>
            <person name="Land M."/>
            <person name="Hauser L."/>
            <person name="Markowitz V."/>
            <person name="Cheng J.-F."/>
            <person name="Hugenholtz P."/>
            <person name="Woyke T."/>
            <person name="Wu D."/>
            <person name="Tindall B."/>
            <person name="Schuetze A."/>
            <person name="Brambilla E."/>
            <person name="Klenk H.-P."/>
            <person name="Eisen J.A."/>
        </authorList>
    </citation>
    <scope>NUCLEOTIDE SEQUENCE [LARGE SCALE GENOMIC DNA]</scope>
    <source>
        <strain evidence="2">ATCC 25205 / DSM 745 / LMG 13164 / NCIMB 1802</strain>
    </source>
</reference>
<dbReference type="EMBL" id="CP002955">
    <property type="protein sequence ID" value="AEL26156.1"/>
    <property type="molecule type" value="Genomic_DNA"/>
</dbReference>
<sequence length="315" mass="36726">MKNNLLPLFLISIPLLFFSCSGKDNQSNTNTPTEEKPQLFPDEITKFTPLQENPIFTAAKEGAWDSGIRERGFIMKEEDGYHMWYTGFDKYDENRMLKLGYAFSEDGIEWTRYKDNPIFSESWVEDMMVWKEDGVYYMFAEGRGDIAKMLTSTDRIHWENQGNIDIRKVDGSPISEGPYGTPTVWVEDEVWYLFYERGDLGIWLATSNDRKVWTNVQDDPIIKIGPESYDKYGVAVNKIIKYQGNYYAYYHATSLEDWSDWTMNMAVSPDLKTWTKYSGNPIMGENKSSGFPVHDGEKFRFYTMHPEVVIHYPSK</sequence>
<proteinExistence type="predicted"/>
<dbReference type="PANTHER" id="PTHR35279:SF1">
    <property type="entry name" value="ARABINANASE_LEVANSUCRASE_INVERTASE"/>
    <property type="match status" value="1"/>
</dbReference>
<dbReference type="HOGENOM" id="CLU_893995_0_0_10"/>
<dbReference type="PROSITE" id="PS51257">
    <property type="entry name" value="PROKAR_LIPOPROTEIN"/>
    <property type="match status" value="1"/>
</dbReference>
<name>G0J6V8_CYCMS</name>
<dbReference type="eggNOG" id="COG1621">
    <property type="taxonomic scope" value="Bacteria"/>
</dbReference>
<dbReference type="Proteomes" id="UP000001635">
    <property type="component" value="Chromosome"/>
</dbReference>
<dbReference type="OrthoDB" id="2534034at2"/>
<dbReference type="PANTHER" id="PTHR35279">
    <property type="match status" value="1"/>
</dbReference>
<protein>
    <submittedName>
        <fullName evidence="1">Glycosyl hydrolase family 32 domain protein</fullName>
    </submittedName>
</protein>
<keyword evidence="2" id="KW-1185">Reference proteome</keyword>
<dbReference type="Gene3D" id="2.115.10.20">
    <property type="entry name" value="Glycosyl hydrolase domain, family 43"/>
    <property type="match status" value="2"/>
</dbReference>
<organism evidence="1 2">
    <name type="scientific">Cyclobacterium marinum (strain ATCC 25205 / DSM 745 / LMG 13164 / NCIMB 1802)</name>
    <name type="common">Flectobacillus marinus</name>
    <dbReference type="NCBI Taxonomy" id="880070"/>
    <lineage>
        <taxon>Bacteria</taxon>
        <taxon>Pseudomonadati</taxon>
        <taxon>Bacteroidota</taxon>
        <taxon>Cytophagia</taxon>
        <taxon>Cytophagales</taxon>
        <taxon>Cyclobacteriaceae</taxon>
        <taxon>Cyclobacterium</taxon>
    </lineage>
</organism>
<dbReference type="GO" id="GO:0016787">
    <property type="term" value="F:hydrolase activity"/>
    <property type="evidence" value="ECO:0007669"/>
    <property type="project" value="UniProtKB-KW"/>
</dbReference>
<dbReference type="STRING" id="880070.Cycma_2414"/>
<dbReference type="SUPFAM" id="SSF75005">
    <property type="entry name" value="Arabinanase/levansucrase/invertase"/>
    <property type="match status" value="2"/>
</dbReference>
<keyword evidence="1" id="KW-0378">Hydrolase</keyword>